<feature type="domain" description="Zn(2)-C6 fungal-type" evidence="3">
    <location>
        <begin position="11"/>
        <end position="40"/>
    </location>
</feature>
<dbReference type="Proteomes" id="UP000078559">
    <property type="component" value="Chromosome 4"/>
</dbReference>
<keyword evidence="1" id="KW-0479">Metal-binding</keyword>
<evidence type="ECO:0000256" key="2">
    <source>
        <dbReference type="ARBA" id="ARBA00023242"/>
    </source>
</evidence>
<dbReference type="InterPro" id="IPR053181">
    <property type="entry name" value="EcdB-like_regulator"/>
</dbReference>
<sequence length="613" mass="68969">MNYTRKRALLACDFCRHRKRRCDGKQPCSTCREASADCVYKELPTDRIEPSSSSQGAVVERLSRIEALLEEQGQKLSEMSLTAYYGSTPASLHSFRSSPLIPAASPASVSNRSQEGDDTSLENTQFLIPRGHTTTLIWLLSLPAVRSVIGDFPENYFHELEENSPLPRPLDLVQPMPLDWPSLEPGLLRKLSNAYFENVSPHLPLFTRQYYEALLEDFMANGPTEDIESAICLCVCALGCISSHSTEASGHLTDCAEDLGLRLFQPALRVILSKTVWGFGSSIQICQALVLAGTYFSYMGRPLHSWKMVYYAGHKFLQLVNDRSSPDQPDQYDESYLRAFWCCFIAECDRVAELDVVRSGIEPLSDKVPLPRNVEASDHDDLIYFVAETAIRRLINRIHSSLYSPDNVDIMVLAESAPAPNNPGLNNILTISSELNRQLEQHYNSIPVQPHIMVDPGSNDRRRILNFRYHHARHLIYRLFVLYIVLQPQQQPSPIPLASSSRSPTPQQGLYPLPRIILEKCHVCIQSGEALLHAAADILDKRSPYLWSVFDVSASCLIVLFLASRSPYLRHLTPDIDALASLVVPKMRKWATPGSSLESELRIVDMLLASRYR</sequence>
<dbReference type="GO" id="GO:0008270">
    <property type="term" value="F:zinc ion binding"/>
    <property type="evidence" value="ECO:0007669"/>
    <property type="project" value="InterPro"/>
</dbReference>
<dbReference type="Pfam" id="PF00172">
    <property type="entry name" value="Zn_clus"/>
    <property type="match status" value="1"/>
</dbReference>
<dbReference type="AlphaFoldDB" id="A0A194VWQ8"/>
<dbReference type="PROSITE" id="PS50048">
    <property type="entry name" value="ZN2_CY6_FUNGAL_2"/>
    <property type="match status" value="1"/>
</dbReference>
<dbReference type="Gene3D" id="4.10.240.10">
    <property type="entry name" value="Zn(2)-C6 fungal-type DNA-binding domain"/>
    <property type="match status" value="1"/>
</dbReference>
<dbReference type="Pfam" id="PF04082">
    <property type="entry name" value="Fungal_trans"/>
    <property type="match status" value="1"/>
</dbReference>
<keyword evidence="5" id="KW-1185">Reference proteome</keyword>
<evidence type="ECO:0000313" key="5">
    <source>
        <dbReference type="Proteomes" id="UP000078559"/>
    </source>
</evidence>
<accession>A0A194VWQ8</accession>
<dbReference type="GO" id="GO:0003677">
    <property type="term" value="F:DNA binding"/>
    <property type="evidence" value="ECO:0007669"/>
    <property type="project" value="InterPro"/>
</dbReference>
<dbReference type="EMBL" id="CM003101">
    <property type="protein sequence ID" value="KUI68245.1"/>
    <property type="molecule type" value="Genomic_DNA"/>
</dbReference>
<protein>
    <recommendedName>
        <fullName evidence="3">Zn(2)-C6 fungal-type domain-containing protein</fullName>
    </recommendedName>
</protein>
<dbReference type="PANTHER" id="PTHR47785">
    <property type="entry name" value="ZN(II)2CYS6 TRANSCRIPTION FACTOR (EUROFUNG)-RELATED-RELATED"/>
    <property type="match status" value="1"/>
</dbReference>
<dbReference type="GO" id="GO:0000981">
    <property type="term" value="F:DNA-binding transcription factor activity, RNA polymerase II-specific"/>
    <property type="evidence" value="ECO:0007669"/>
    <property type="project" value="InterPro"/>
</dbReference>
<organism evidence="4 5">
    <name type="scientific">Cytospora mali</name>
    <name type="common">Apple Valsa canker fungus</name>
    <name type="synonym">Valsa mali</name>
    <dbReference type="NCBI Taxonomy" id="578113"/>
    <lineage>
        <taxon>Eukaryota</taxon>
        <taxon>Fungi</taxon>
        <taxon>Dikarya</taxon>
        <taxon>Ascomycota</taxon>
        <taxon>Pezizomycotina</taxon>
        <taxon>Sordariomycetes</taxon>
        <taxon>Sordariomycetidae</taxon>
        <taxon>Diaporthales</taxon>
        <taxon>Cytosporaceae</taxon>
        <taxon>Cytospora</taxon>
    </lineage>
</organism>
<keyword evidence="2" id="KW-0539">Nucleus</keyword>
<dbReference type="OrthoDB" id="4685598at2759"/>
<dbReference type="InterPro" id="IPR001138">
    <property type="entry name" value="Zn2Cys6_DnaBD"/>
</dbReference>
<reference evidence="4" key="1">
    <citation type="submission" date="2014-12" db="EMBL/GenBank/DDBJ databases">
        <title>Genome Sequence of Valsa Canker Pathogens Uncovers a Specific Adaption of Colonization on Woody Bark.</title>
        <authorList>
            <person name="Yin Z."/>
            <person name="Liu H."/>
            <person name="Gao X."/>
            <person name="Li Z."/>
            <person name="Song N."/>
            <person name="Ke X."/>
            <person name="Dai Q."/>
            <person name="Wu Y."/>
            <person name="Sun Y."/>
            <person name="Xu J.-R."/>
            <person name="Kang Z.K."/>
            <person name="Wang L."/>
            <person name="Huang L."/>
        </authorList>
    </citation>
    <scope>NUCLEOTIDE SEQUENCE [LARGE SCALE GENOMIC DNA]</scope>
    <source>
        <strain evidence="4">03-8</strain>
    </source>
</reference>
<dbReference type="SUPFAM" id="SSF57701">
    <property type="entry name" value="Zn2/Cys6 DNA-binding domain"/>
    <property type="match status" value="1"/>
</dbReference>
<gene>
    <name evidence="4" type="ORF">VM1G_04206</name>
</gene>
<proteinExistence type="predicted"/>
<name>A0A194VWQ8_CYTMA</name>
<evidence type="ECO:0000256" key="1">
    <source>
        <dbReference type="ARBA" id="ARBA00022723"/>
    </source>
</evidence>
<dbReference type="CDD" id="cd00067">
    <property type="entry name" value="GAL4"/>
    <property type="match status" value="1"/>
</dbReference>
<dbReference type="GO" id="GO:0006351">
    <property type="term" value="P:DNA-templated transcription"/>
    <property type="evidence" value="ECO:0007669"/>
    <property type="project" value="InterPro"/>
</dbReference>
<dbReference type="InterPro" id="IPR007219">
    <property type="entry name" value="XnlR_reg_dom"/>
</dbReference>
<dbReference type="SMART" id="SM00066">
    <property type="entry name" value="GAL4"/>
    <property type="match status" value="1"/>
</dbReference>
<evidence type="ECO:0000259" key="3">
    <source>
        <dbReference type="PROSITE" id="PS50048"/>
    </source>
</evidence>
<dbReference type="PROSITE" id="PS00463">
    <property type="entry name" value="ZN2_CY6_FUNGAL_1"/>
    <property type="match status" value="1"/>
</dbReference>
<evidence type="ECO:0000313" key="4">
    <source>
        <dbReference type="EMBL" id="KUI68245.1"/>
    </source>
</evidence>
<dbReference type="CDD" id="cd12148">
    <property type="entry name" value="fungal_TF_MHR"/>
    <property type="match status" value="1"/>
</dbReference>
<dbReference type="InterPro" id="IPR036864">
    <property type="entry name" value="Zn2-C6_fun-type_DNA-bd_sf"/>
</dbReference>